<dbReference type="EMBL" id="JAVRHX010000001">
    <property type="protein sequence ID" value="MDT0593689.1"/>
    <property type="molecule type" value="Genomic_DNA"/>
</dbReference>
<dbReference type="InterPro" id="IPR021936">
    <property type="entry name" value="DUF3549"/>
</dbReference>
<evidence type="ECO:0000313" key="2">
    <source>
        <dbReference type="Proteomes" id="UP001253545"/>
    </source>
</evidence>
<protein>
    <submittedName>
        <fullName evidence="1">DUF3549 family protein</fullName>
    </submittedName>
</protein>
<sequence>MSDNAISTLSEFLLQAQTQYLVFDLGRGIRKIDNQVFFEWENQQEACAFPRQNHVWLCIVFWNEKLSHERYIWFVKLPLDEQGLIIPASRDQFLEIIVQALGKELEHNEDKQAKLPENPFVFTPSQQQLADCNALIRASIGIIATPSEKALQYIKAPKIQDWSVLSVQEIADLICFADKNTQASIAQQLPHFAPPVLSCLFASLENNIVEDCLLNALIAYHENSNDVTLSTLCLRAMSFQPNDRCIKYVKNIVLNNNDISLDTCVVIVGRFWQLCEDDNFLVALMHKIATIDESAELFKSLYADLVKIPSIRTAMLGFIRNEKRSDAVANAIGHLFNTQLKA</sequence>
<gene>
    <name evidence="1" type="ORF">RM552_02380</name>
</gene>
<keyword evidence="2" id="KW-1185">Reference proteome</keyword>
<name>A0ABU2ZPZ9_9ALTE</name>
<dbReference type="Pfam" id="PF12069">
    <property type="entry name" value="DUF3549"/>
    <property type="match status" value="1"/>
</dbReference>
<accession>A0ABU2ZPZ9</accession>
<dbReference type="Proteomes" id="UP001253545">
    <property type="component" value="Unassembled WGS sequence"/>
</dbReference>
<evidence type="ECO:0000313" key="1">
    <source>
        <dbReference type="EMBL" id="MDT0593689.1"/>
    </source>
</evidence>
<comment type="caution">
    <text evidence="1">The sequence shown here is derived from an EMBL/GenBank/DDBJ whole genome shotgun (WGS) entry which is preliminary data.</text>
</comment>
<organism evidence="1 2">
    <name type="scientific">Glaciecola petra</name>
    <dbReference type="NCBI Taxonomy" id="3075602"/>
    <lineage>
        <taxon>Bacteria</taxon>
        <taxon>Pseudomonadati</taxon>
        <taxon>Pseudomonadota</taxon>
        <taxon>Gammaproteobacteria</taxon>
        <taxon>Alteromonadales</taxon>
        <taxon>Alteromonadaceae</taxon>
        <taxon>Glaciecola</taxon>
    </lineage>
</organism>
<reference evidence="1 2" key="1">
    <citation type="submission" date="2023-09" db="EMBL/GenBank/DDBJ databases">
        <authorList>
            <person name="Rey-Velasco X."/>
        </authorList>
    </citation>
    <scope>NUCLEOTIDE SEQUENCE [LARGE SCALE GENOMIC DNA]</scope>
    <source>
        <strain evidence="1 2">P117</strain>
    </source>
</reference>
<proteinExistence type="predicted"/>
<dbReference type="RefSeq" id="WP_311367193.1">
    <property type="nucleotide sequence ID" value="NZ_JAVRHX010000001.1"/>
</dbReference>